<dbReference type="Gene3D" id="3.40.50.1390">
    <property type="entry name" value="Resolvase, N-terminal catalytic domain"/>
    <property type="match status" value="1"/>
</dbReference>
<dbReference type="SUPFAM" id="SSF53041">
    <property type="entry name" value="Resolvase-like"/>
    <property type="match status" value="1"/>
</dbReference>
<dbReference type="InterPro" id="IPR006119">
    <property type="entry name" value="Resolv_N"/>
</dbReference>
<dbReference type="GO" id="GO:0000150">
    <property type="term" value="F:DNA strand exchange activity"/>
    <property type="evidence" value="ECO:0007669"/>
    <property type="project" value="InterPro"/>
</dbReference>
<evidence type="ECO:0000313" key="2">
    <source>
        <dbReference type="EMBL" id="MBO8453162.1"/>
    </source>
</evidence>
<evidence type="ECO:0000259" key="1">
    <source>
        <dbReference type="PROSITE" id="PS51736"/>
    </source>
</evidence>
<evidence type="ECO:0000313" key="3">
    <source>
        <dbReference type="Proteomes" id="UP000771749"/>
    </source>
</evidence>
<dbReference type="Pfam" id="PF00239">
    <property type="entry name" value="Resolvase"/>
    <property type="match status" value="1"/>
</dbReference>
<dbReference type="InterPro" id="IPR036162">
    <property type="entry name" value="Resolvase-like_N_sf"/>
</dbReference>
<dbReference type="CDD" id="cd03768">
    <property type="entry name" value="SR_ResInv"/>
    <property type="match status" value="1"/>
</dbReference>
<dbReference type="EMBL" id="JADIMJ010000008">
    <property type="protein sequence ID" value="MBO8453162.1"/>
    <property type="molecule type" value="Genomic_DNA"/>
</dbReference>
<feature type="domain" description="Resolvase/invertase-type recombinase catalytic" evidence="1">
    <location>
        <begin position="1"/>
        <end position="110"/>
    </location>
</feature>
<dbReference type="PROSITE" id="PS51736">
    <property type="entry name" value="RECOMBINASES_3"/>
    <property type="match status" value="1"/>
</dbReference>
<dbReference type="Proteomes" id="UP000771749">
    <property type="component" value="Unassembled WGS sequence"/>
</dbReference>
<dbReference type="Gene3D" id="1.10.10.60">
    <property type="entry name" value="Homeodomain-like"/>
    <property type="match status" value="1"/>
</dbReference>
<gene>
    <name evidence="2" type="ORF">IAC07_00375</name>
</gene>
<dbReference type="AlphaFoldDB" id="A0A940DL09"/>
<dbReference type="SMART" id="SM00857">
    <property type="entry name" value="Resolvase"/>
    <property type="match status" value="1"/>
</dbReference>
<reference evidence="2" key="1">
    <citation type="submission" date="2020-10" db="EMBL/GenBank/DDBJ databases">
        <authorList>
            <person name="Gilroy R."/>
        </authorList>
    </citation>
    <scope>NUCLEOTIDE SEQUENCE</scope>
    <source>
        <strain evidence="2">F1-3629</strain>
    </source>
</reference>
<dbReference type="PANTHER" id="PTHR30461">
    <property type="entry name" value="DNA-INVERTASE FROM LAMBDOID PROPHAGE"/>
    <property type="match status" value="1"/>
</dbReference>
<dbReference type="GO" id="GO:0003677">
    <property type="term" value="F:DNA binding"/>
    <property type="evidence" value="ECO:0007669"/>
    <property type="project" value="InterPro"/>
</dbReference>
<reference evidence="2" key="2">
    <citation type="journal article" date="2021" name="PeerJ">
        <title>Extensive microbial diversity within the chicken gut microbiome revealed by metagenomics and culture.</title>
        <authorList>
            <person name="Gilroy R."/>
            <person name="Ravi A."/>
            <person name="Getino M."/>
            <person name="Pursley I."/>
            <person name="Horton D.L."/>
            <person name="Alikhan N.F."/>
            <person name="Baker D."/>
            <person name="Gharbi K."/>
            <person name="Hall N."/>
            <person name="Watson M."/>
            <person name="Adriaenssens E.M."/>
            <person name="Foster-Nyarko E."/>
            <person name="Jarju S."/>
            <person name="Secka A."/>
            <person name="Antonio M."/>
            <person name="Oren A."/>
            <person name="Chaudhuri R.R."/>
            <person name="La Ragione R."/>
            <person name="Hildebrand F."/>
            <person name="Pallen M.J."/>
        </authorList>
    </citation>
    <scope>NUCLEOTIDE SEQUENCE</scope>
    <source>
        <strain evidence="2">F1-3629</strain>
    </source>
</reference>
<accession>A0A940DL09</accession>
<dbReference type="PANTHER" id="PTHR30461:SF19">
    <property type="entry name" value="SITE-SPECIFIC RECOMBINASE RESOLVASE FAMILY"/>
    <property type="match status" value="1"/>
</dbReference>
<dbReference type="InterPro" id="IPR050639">
    <property type="entry name" value="SSR_resolvase"/>
</dbReference>
<proteinExistence type="predicted"/>
<name>A0A940DL09_9BACT</name>
<sequence length="173" mass="19443">MDKWVSESVSGTKSVEKRQLGRIIRRMHSGDLLICTEISRLGRNMLMVMSILNLCSSKGIAIHSIKDNFDLSDNINSKIIAFAFALAAEIERMLISQRTKEALALKKKSGVKLGRPPGSSGKMHSAIENWDNITEMMARGIPMSRVAEKYGIHRNTLRKYCRSMSDGKKMKKN</sequence>
<comment type="caution">
    <text evidence="2">The sequence shown here is derived from an EMBL/GenBank/DDBJ whole genome shotgun (WGS) entry which is preliminary data.</text>
</comment>
<organism evidence="2 3">
    <name type="scientific">Candidatus Cryptobacteroides gallistercoris</name>
    <dbReference type="NCBI Taxonomy" id="2840765"/>
    <lineage>
        <taxon>Bacteria</taxon>
        <taxon>Pseudomonadati</taxon>
        <taxon>Bacteroidota</taxon>
        <taxon>Bacteroidia</taxon>
        <taxon>Bacteroidales</taxon>
        <taxon>Candidatus Cryptobacteroides</taxon>
    </lineage>
</organism>
<protein>
    <submittedName>
        <fullName evidence="2">Recombinase family protein</fullName>
    </submittedName>
</protein>